<accession>A0A6A6XG40</accession>
<proteinExistence type="predicted"/>
<feature type="compositionally biased region" description="Low complexity" evidence="1">
    <location>
        <begin position="21"/>
        <end position="32"/>
    </location>
</feature>
<evidence type="ECO:0000313" key="2">
    <source>
        <dbReference type="EMBL" id="KAF2795459.1"/>
    </source>
</evidence>
<gene>
    <name evidence="2" type="ORF">K505DRAFT_207627</name>
</gene>
<organism evidence="2 3">
    <name type="scientific">Melanomma pulvis-pyrius CBS 109.77</name>
    <dbReference type="NCBI Taxonomy" id="1314802"/>
    <lineage>
        <taxon>Eukaryota</taxon>
        <taxon>Fungi</taxon>
        <taxon>Dikarya</taxon>
        <taxon>Ascomycota</taxon>
        <taxon>Pezizomycotina</taxon>
        <taxon>Dothideomycetes</taxon>
        <taxon>Pleosporomycetidae</taxon>
        <taxon>Pleosporales</taxon>
        <taxon>Melanommataceae</taxon>
        <taxon>Melanomma</taxon>
    </lineage>
</organism>
<evidence type="ECO:0000313" key="3">
    <source>
        <dbReference type="Proteomes" id="UP000799757"/>
    </source>
</evidence>
<name>A0A6A6XG40_9PLEO</name>
<sequence length="249" mass="27003">VPPPAKATAISTAPSPPPLPSSTSTGNPSTGSIVDDGGSYGNLIIRNNCPEPLTLWSVGARHLNGYKSSHDGYSGEGDNTPVHLATGETHTEPYRINPPDVDGLEKYVPEWDKAAGQGVSVKISKTDKLDADIFQFEYALVKDPKRGDTFFRLNYDVSLLDCARVEGVTDVSGSEEQHKDKLDKCPGYKNGVAVTFDKDPTSAICTPVYCSGESKCKMIYTWDRTRKNEMSLACNKEYKGDMTLDLCVG</sequence>
<feature type="non-terminal residue" evidence="2">
    <location>
        <position position="249"/>
    </location>
</feature>
<keyword evidence="3" id="KW-1185">Reference proteome</keyword>
<dbReference type="OrthoDB" id="3773432at2759"/>
<dbReference type="Proteomes" id="UP000799757">
    <property type="component" value="Unassembled WGS sequence"/>
</dbReference>
<feature type="region of interest" description="Disordered" evidence="1">
    <location>
        <begin position="1"/>
        <end position="35"/>
    </location>
</feature>
<feature type="non-terminal residue" evidence="2">
    <location>
        <position position="1"/>
    </location>
</feature>
<evidence type="ECO:0000256" key="1">
    <source>
        <dbReference type="SAM" id="MobiDB-lite"/>
    </source>
</evidence>
<protein>
    <submittedName>
        <fullName evidence="2">Uncharacterized protein</fullName>
    </submittedName>
</protein>
<dbReference type="AlphaFoldDB" id="A0A6A6XG40"/>
<dbReference type="EMBL" id="MU001858">
    <property type="protein sequence ID" value="KAF2795459.1"/>
    <property type="molecule type" value="Genomic_DNA"/>
</dbReference>
<feature type="compositionally biased region" description="Low complexity" evidence="1">
    <location>
        <begin position="1"/>
        <end position="13"/>
    </location>
</feature>
<reference evidence="2" key="1">
    <citation type="journal article" date="2020" name="Stud. Mycol.">
        <title>101 Dothideomycetes genomes: a test case for predicting lifestyles and emergence of pathogens.</title>
        <authorList>
            <person name="Haridas S."/>
            <person name="Albert R."/>
            <person name="Binder M."/>
            <person name="Bloem J."/>
            <person name="Labutti K."/>
            <person name="Salamov A."/>
            <person name="Andreopoulos B."/>
            <person name="Baker S."/>
            <person name="Barry K."/>
            <person name="Bills G."/>
            <person name="Bluhm B."/>
            <person name="Cannon C."/>
            <person name="Castanera R."/>
            <person name="Culley D."/>
            <person name="Daum C."/>
            <person name="Ezra D."/>
            <person name="Gonzalez J."/>
            <person name="Henrissat B."/>
            <person name="Kuo A."/>
            <person name="Liang C."/>
            <person name="Lipzen A."/>
            <person name="Lutzoni F."/>
            <person name="Magnuson J."/>
            <person name="Mondo S."/>
            <person name="Nolan M."/>
            <person name="Ohm R."/>
            <person name="Pangilinan J."/>
            <person name="Park H.-J."/>
            <person name="Ramirez L."/>
            <person name="Alfaro M."/>
            <person name="Sun H."/>
            <person name="Tritt A."/>
            <person name="Yoshinaga Y."/>
            <person name="Zwiers L.-H."/>
            <person name="Turgeon B."/>
            <person name="Goodwin S."/>
            <person name="Spatafora J."/>
            <person name="Crous P."/>
            <person name="Grigoriev I."/>
        </authorList>
    </citation>
    <scope>NUCLEOTIDE SEQUENCE</scope>
    <source>
        <strain evidence="2">CBS 109.77</strain>
    </source>
</reference>